<dbReference type="Proteomes" id="UP000000909">
    <property type="component" value="Segment"/>
</dbReference>
<dbReference type="RefSeq" id="YP_717832.1">
    <property type="nucleotide sequence ID" value="NC_008296.2"/>
</dbReference>
<keyword evidence="1" id="KW-1133">Transmembrane helix</keyword>
<organism evidence="2 3">
    <name type="scientific">Synechococcus phage syn9</name>
    <dbReference type="NCBI Taxonomy" id="382359"/>
    <lineage>
        <taxon>Viruses</taxon>
        <taxon>Duplodnaviria</taxon>
        <taxon>Heunggongvirae</taxon>
        <taxon>Uroviricota</taxon>
        <taxon>Caudoviricetes</taxon>
        <taxon>Pantevenvirales</taxon>
        <taxon>Kyanoviridae</taxon>
        <taxon>Ormenosvirus</taxon>
        <taxon>Ormenosvirus syn9</taxon>
    </lineage>
</organism>
<feature type="transmembrane region" description="Helical" evidence="1">
    <location>
        <begin position="7"/>
        <end position="28"/>
    </location>
</feature>
<evidence type="ECO:0000256" key="1">
    <source>
        <dbReference type="SAM" id="Phobius"/>
    </source>
</evidence>
<evidence type="ECO:0000313" key="3">
    <source>
        <dbReference type="Proteomes" id="UP000000909"/>
    </source>
</evidence>
<dbReference type="OrthoDB" id="26024at10239"/>
<name>Q0QZ63_BPSYS</name>
<reference evidence="2 3" key="1">
    <citation type="journal article" date="2007" name="Environ. Microbiol.">
        <title>Genomic and structural analysis of Syn9, a cyanophage infecting marine Prochlorococcus and Synechococcus.</title>
        <authorList>
            <person name="Weigele P.R."/>
            <person name="Pope W.H."/>
            <person name="Pedulla M.L."/>
            <person name="Houtz J.M."/>
            <person name="Smith A.L."/>
            <person name="Conway J.F."/>
            <person name="King J."/>
            <person name="Hatfull G.F."/>
            <person name="Lawrence J.G."/>
            <person name="Hendrix R.W."/>
        </authorList>
    </citation>
    <scope>NUCLEOTIDE SEQUENCE</scope>
</reference>
<sequence length="87" mass="9029">MQKLINIVALLSGLTSLAVIGGGAYVYVNMDTWRAEAQERFTEVITEGITSALPGLLDGAMPELPKVTGDAIPAAPMPSTTGPAIPF</sequence>
<keyword evidence="1" id="KW-0472">Membrane</keyword>
<organismHost>
    <name type="scientific">Synechococcus</name>
    <dbReference type="NCBI Taxonomy" id="1129"/>
</organismHost>
<keyword evidence="3" id="KW-1185">Reference proteome</keyword>
<accession>Q0QZ63</accession>
<keyword evidence="1" id="KW-0812">Transmembrane</keyword>
<evidence type="ECO:0000313" key="2">
    <source>
        <dbReference type="EMBL" id="ABA47133.1"/>
    </source>
</evidence>
<proteinExistence type="predicted"/>
<dbReference type="KEGG" id="vg:4239025"/>
<dbReference type="GeneID" id="4239025"/>
<dbReference type="EMBL" id="DQ149023">
    <property type="protein sequence ID" value="ABA47133.1"/>
    <property type="molecule type" value="Genomic_DNA"/>
</dbReference>
<protein>
    <submittedName>
        <fullName evidence="2">Gp162</fullName>
    </submittedName>
</protein>